<sequence>MSESSAIPSSAAFEIKYCSLCDVYFYSMDMLKAHITSSNRHPKCVACKKSFLNNNSLRNHYVLSSRHQYCRICQKHFKTAAGLRIHLDFSHLDSDDEDEDEDEPSTRPDGWEDQLAYEEDLALGGDGEIPISIPPAPSPSPTPSPLSNAGAGYEGVGVLKLRCPICLSSASRRKTMCATRCGHVFCAACIKHVLEETKSCPSCRQPAVTSQLRSLDLHMFRTL</sequence>
<dbReference type="Gene3D" id="3.30.40.10">
    <property type="entry name" value="Zinc/RING finger domain, C3HC4 (zinc finger)"/>
    <property type="match status" value="1"/>
</dbReference>
<keyword evidence="3" id="KW-0862">Zinc</keyword>
<evidence type="ECO:0000256" key="2">
    <source>
        <dbReference type="ARBA" id="ARBA00022771"/>
    </source>
</evidence>
<evidence type="ECO:0000313" key="7">
    <source>
        <dbReference type="EMBL" id="KAJ7221736.1"/>
    </source>
</evidence>
<dbReference type="SMART" id="SM00355">
    <property type="entry name" value="ZnF_C2H2"/>
    <property type="match status" value="3"/>
</dbReference>
<comment type="caution">
    <text evidence="7">The sequence shown here is derived from an EMBL/GenBank/DDBJ whole genome shotgun (WGS) entry which is preliminary data.</text>
</comment>
<evidence type="ECO:0000256" key="3">
    <source>
        <dbReference type="ARBA" id="ARBA00022833"/>
    </source>
</evidence>
<name>A0AAD6VTW1_9AGAR</name>
<organism evidence="7 8">
    <name type="scientific">Mycena pura</name>
    <dbReference type="NCBI Taxonomy" id="153505"/>
    <lineage>
        <taxon>Eukaryota</taxon>
        <taxon>Fungi</taxon>
        <taxon>Dikarya</taxon>
        <taxon>Basidiomycota</taxon>
        <taxon>Agaricomycotina</taxon>
        <taxon>Agaricomycetes</taxon>
        <taxon>Agaricomycetidae</taxon>
        <taxon>Agaricales</taxon>
        <taxon>Marasmiineae</taxon>
        <taxon>Mycenaceae</taxon>
        <taxon>Mycena</taxon>
    </lineage>
</organism>
<feature type="compositionally biased region" description="Pro residues" evidence="5">
    <location>
        <begin position="132"/>
        <end position="144"/>
    </location>
</feature>
<dbReference type="AlphaFoldDB" id="A0AAD6VTW1"/>
<gene>
    <name evidence="7" type="ORF">GGX14DRAFT_193344</name>
</gene>
<dbReference type="InterPro" id="IPR047134">
    <property type="entry name" value="RNF4"/>
</dbReference>
<evidence type="ECO:0000256" key="5">
    <source>
        <dbReference type="SAM" id="MobiDB-lite"/>
    </source>
</evidence>
<dbReference type="Proteomes" id="UP001219525">
    <property type="component" value="Unassembled WGS sequence"/>
</dbReference>
<accession>A0AAD6VTW1</accession>
<evidence type="ECO:0000256" key="4">
    <source>
        <dbReference type="PROSITE-ProRule" id="PRU00175"/>
    </source>
</evidence>
<dbReference type="SUPFAM" id="SSF57850">
    <property type="entry name" value="RING/U-box"/>
    <property type="match status" value="1"/>
</dbReference>
<evidence type="ECO:0000256" key="1">
    <source>
        <dbReference type="ARBA" id="ARBA00022723"/>
    </source>
</evidence>
<keyword evidence="2 4" id="KW-0863">Zinc-finger</keyword>
<feature type="region of interest" description="Disordered" evidence="5">
    <location>
        <begin position="92"/>
        <end position="111"/>
    </location>
</feature>
<feature type="compositionally biased region" description="Acidic residues" evidence="5">
    <location>
        <begin position="94"/>
        <end position="103"/>
    </location>
</feature>
<dbReference type="PROSITE" id="PS00518">
    <property type="entry name" value="ZF_RING_1"/>
    <property type="match status" value="1"/>
</dbReference>
<dbReference type="Pfam" id="PF12874">
    <property type="entry name" value="zf-met"/>
    <property type="match status" value="2"/>
</dbReference>
<reference evidence="7" key="1">
    <citation type="submission" date="2023-03" db="EMBL/GenBank/DDBJ databases">
        <title>Massive genome expansion in bonnet fungi (Mycena s.s.) driven by repeated elements and novel gene families across ecological guilds.</title>
        <authorList>
            <consortium name="Lawrence Berkeley National Laboratory"/>
            <person name="Harder C.B."/>
            <person name="Miyauchi S."/>
            <person name="Viragh M."/>
            <person name="Kuo A."/>
            <person name="Thoen E."/>
            <person name="Andreopoulos B."/>
            <person name="Lu D."/>
            <person name="Skrede I."/>
            <person name="Drula E."/>
            <person name="Henrissat B."/>
            <person name="Morin E."/>
            <person name="Kohler A."/>
            <person name="Barry K."/>
            <person name="LaButti K."/>
            <person name="Morin E."/>
            <person name="Salamov A."/>
            <person name="Lipzen A."/>
            <person name="Mereny Z."/>
            <person name="Hegedus B."/>
            <person name="Baldrian P."/>
            <person name="Stursova M."/>
            <person name="Weitz H."/>
            <person name="Taylor A."/>
            <person name="Grigoriev I.V."/>
            <person name="Nagy L.G."/>
            <person name="Martin F."/>
            <person name="Kauserud H."/>
        </authorList>
    </citation>
    <scope>NUCLEOTIDE SEQUENCE</scope>
    <source>
        <strain evidence="7">9144</strain>
    </source>
</reference>
<dbReference type="InterPro" id="IPR001841">
    <property type="entry name" value="Znf_RING"/>
</dbReference>
<dbReference type="PANTHER" id="PTHR23041">
    <property type="entry name" value="RING FINGER DOMAIN-CONTAINING"/>
    <property type="match status" value="1"/>
</dbReference>
<dbReference type="SMART" id="SM00184">
    <property type="entry name" value="RING"/>
    <property type="match status" value="1"/>
</dbReference>
<keyword evidence="8" id="KW-1185">Reference proteome</keyword>
<evidence type="ECO:0000313" key="8">
    <source>
        <dbReference type="Proteomes" id="UP001219525"/>
    </source>
</evidence>
<dbReference type="GO" id="GO:0008270">
    <property type="term" value="F:zinc ion binding"/>
    <property type="evidence" value="ECO:0007669"/>
    <property type="project" value="UniProtKB-KW"/>
</dbReference>
<dbReference type="Pfam" id="PF13639">
    <property type="entry name" value="zf-RING_2"/>
    <property type="match status" value="1"/>
</dbReference>
<dbReference type="PROSITE" id="PS00028">
    <property type="entry name" value="ZINC_FINGER_C2H2_1"/>
    <property type="match status" value="1"/>
</dbReference>
<dbReference type="InterPro" id="IPR013083">
    <property type="entry name" value="Znf_RING/FYVE/PHD"/>
</dbReference>
<feature type="region of interest" description="Disordered" evidence="5">
    <location>
        <begin position="128"/>
        <end position="148"/>
    </location>
</feature>
<dbReference type="InterPro" id="IPR017907">
    <property type="entry name" value="Znf_RING_CS"/>
</dbReference>
<proteinExistence type="predicted"/>
<feature type="domain" description="RING-type" evidence="6">
    <location>
        <begin position="163"/>
        <end position="204"/>
    </location>
</feature>
<dbReference type="InterPro" id="IPR013087">
    <property type="entry name" value="Znf_C2H2_type"/>
</dbReference>
<dbReference type="EMBL" id="JARJCW010000008">
    <property type="protein sequence ID" value="KAJ7221736.1"/>
    <property type="molecule type" value="Genomic_DNA"/>
</dbReference>
<dbReference type="PANTHER" id="PTHR23041:SF78">
    <property type="entry name" value="E3 UBIQUITIN-PROTEIN LIGASE RNF4"/>
    <property type="match status" value="1"/>
</dbReference>
<dbReference type="Gene3D" id="3.30.160.60">
    <property type="entry name" value="Classic Zinc Finger"/>
    <property type="match status" value="1"/>
</dbReference>
<keyword evidence="1" id="KW-0479">Metal-binding</keyword>
<protein>
    <recommendedName>
        <fullName evidence="6">RING-type domain-containing protein</fullName>
    </recommendedName>
</protein>
<dbReference type="PROSITE" id="PS50089">
    <property type="entry name" value="ZF_RING_2"/>
    <property type="match status" value="1"/>
</dbReference>
<evidence type="ECO:0000259" key="6">
    <source>
        <dbReference type="PROSITE" id="PS50089"/>
    </source>
</evidence>